<dbReference type="EMBL" id="JAPDRN010000132">
    <property type="protein sequence ID" value="KAJ9619393.1"/>
    <property type="molecule type" value="Genomic_DNA"/>
</dbReference>
<protein>
    <submittedName>
        <fullName evidence="1">Uncharacterized protein</fullName>
    </submittedName>
</protein>
<evidence type="ECO:0000313" key="2">
    <source>
        <dbReference type="Proteomes" id="UP001172681"/>
    </source>
</evidence>
<evidence type="ECO:0000313" key="1">
    <source>
        <dbReference type="EMBL" id="KAJ9619393.1"/>
    </source>
</evidence>
<comment type="caution">
    <text evidence="1">The sequence shown here is derived from an EMBL/GenBank/DDBJ whole genome shotgun (WGS) entry which is preliminary data.</text>
</comment>
<gene>
    <name evidence="1" type="ORF">H2204_012669</name>
</gene>
<keyword evidence="2" id="KW-1185">Reference proteome</keyword>
<name>A0AA38XRU9_9EURO</name>
<sequence length="209" mass="23300">MPLQDFQNRQRPSASYGFNSLPDFYLFQPASDPLAEMGTDKRYSHRLGLCGFRQVSQETTGNSLLPPIFCTLCCSKPSLSYECQSRSCTGDSRYKDYERSADLQREQTTAAIADQESDHDTAWDVQHLHACVEILPDFLQNVTAAVGHEQFDKWSSAPTPSPIVTDDLTLEQMFDLLDSSLPLPIAPLSQVVKCPSCDYQCASEGPSFK</sequence>
<organism evidence="1 2">
    <name type="scientific">Knufia peltigerae</name>
    <dbReference type="NCBI Taxonomy" id="1002370"/>
    <lineage>
        <taxon>Eukaryota</taxon>
        <taxon>Fungi</taxon>
        <taxon>Dikarya</taxon>
        <taxon>Ascomycota</taxon>
        <taxon>Pezizomycotina</taxon>
        <taxon>Eurotiomycetes</taxon>
        <taxon>Chaetothyriomycetidae</taxon>
        <taxon>Chaetothyriales</taxon>
        <taxon>Trichomeriaceae</taxon>
        <taxon>Knufia</taxon>
    </lineage>
</organism>
<dbReference type="AlphaFoldDB" id="A0AA38XRU9"/>
<dbReference type="Proteomes" id="UP001172681">
    <property type="component" value="Unassembled WGS sequence"/>
</dbReference>
<proteinExistence type="predicted"/>
<reference evidence="1" key="1">
    <citation type="submission" date="2022-10" db="EMBL/GenBank/DDBJ databases">
        <title>Culturing micro-colonial fungi from biological soil crusts in the Mojave desert and describing Neophaeococcomyces mojavensis, and introducing the new genera and species Taxawa tesnikishii.</title>
        <authorList>
            <person name="Kurbessoian T."/>
            <person name="Stajich J.E."/>
        </authorList>
    </citation>
    <scope>NUCLEOTIDE SEQUENCE</scope>
    <source>
        <strain evidence="1">TK_35</strain>
    </source>
</reference>
<accession>A0AA38XRU9</accession>